<dbReference type="Gene3D" id="3.40.50.150">
    <property type="entry name" value="Vaccinia Virus protein VP39"/>
    <property type="match status" value="1"/>
</dbReference>
<dbReference type="SUPFAM" id="SSF53335">
    <property type="entry name" value="S-adenosyl-L-methionine-dependent methyltransferases"/>
    <property type="match status" value="1"/>
</dbReference>
<feature type="domain" description="MnmC-like methyltransferase" evidence="1">
    <location>
        <begin position="147"/>
        <end position="227"/>
    </location>
</feature>
<dbReference type="InterPro" id="IPR029063">
    <property type="entry name" value="SAM-dependent_MTases_sf"/>
</dbReference>
<dbReference type="PANTHER" id="PTHR39963:SF1">
    <property type="entry name" value="MNMC-LIKE METHYLTRANSFERASE DOMAIN-CONTAINING PROTEIN"/>
    <property type="match status" value="1"/>
</dbReference>
<comment type="caution">
    <text evidence="2">The sequence shown here is derived from an EMBL/GenBank/DDBJ whole genome shotgun (WGS) entry which is preliminary data.</text>
</comment>
<accession>A0ABR8LTF4</accession>
<protein>
    <submittedName>
        <fullName evidence="2">tRNA (5-methylaminomethyl-2-thiouridine)(34)-methyltransferase MnmD</fullName>
    </submittedName>
</protein>
<evidence type="ECO:0000313" key="2">
    <source>
        <dbReference type="EMBL" id="MBD3863450.1"/>
    </source>
</evidence>
<dbReference type="InterPro" id="IPR008471">
    <property type="entry name" value="MnmC-like_methylTransf"/>
</dbReference>
<organism evidence="2 3">
    <name type="scientific">Olleya marilimosa</name>
    <dbReference type="NCBI Taxonomy" id="272164"/>
    <lineage>
        <taxon>Bacteria</taxon>
        <taxon>Pseudomonadati</taxon>
        <taxon>Bacteroidota</taxon>
        <taxon>Flavobacteriia</taxon>
        <taxon>Flavobacteriales</taxon>
        <taxon>Flavobacteriaceae</taxon>
    </lineage>
</organism>
<dbReference type="Proteomes" id="UP000627521">
    <property type="component" value="Unassembled WGS sequence"/>
</dbReference>
<proteinExistence type="predicted"/>
<dbReference type="InterPro" id="IPR047785">
    <property type="entry name" value="tRNA_MNMC2"/>
</dbReference>
<dbReference type="EMBL" id="JACXXH010000004">
    <property type="protein sequence ID" value="MBD3863450.1"/>
    <property type="molecule type" value="Genomic_DNA"/>
</dbReference>
<name>A0ABR8LTF4_9FLAO</name>
<dbReference type="RefSeq" id="WP_191101307.1">
    <property type="nucleotide sequence ID" value="NZ_JACXXH010000004.1"/>
</dbReference>
<sequence length="229" mass="25918">MKPKIEITKDGSSTLLHPKYKAHYHSTSGAIEEADFVYLKSGLFYFLSTLQSQEIVQSCSILELGFGSGLNAFNTLVKTESLPLTINYVGIETFPVTMDIINQLNFPEELMVPEQQNVFNTMHEVSWDVPHKITPRFTLEKRNHDIFNLKAVNQFDVIYFDAFGPTEQPELWTASIFKIMFEALKPNGVLMTYCAQGAARRAMQSVGFKVDRLPGPPSKRHILRAVKLA</sequence>
<reference evidence="2 3" key="1">
    <citation type="submission" date="2020-09" db="EMBL/GenBank/DDBJ databases">
        <title>Bacillus nautilus sp. nov., Chryseoglobus crepusculi sp. nov, and Psychrobacter noctis sp. nov., isolated from deep-sea sponges from the equatorial Atlantic.</title>
        <authorList>
            <person name="Stennett H.L."/>
            <person name="Williams S.E."/>
        </authorList>
    </citation>
    <scope>NUCLEOTIDE SEQUENCE [LARGE SCALE GENOMIC DNA]</scope>
    <source>
        <strain evidence="2 3">28M-24</strain>
    </source>
</reference>
<keyword evidence="3" id="KW-1185">Reference proteome</keyword>
<evidence type="ECO:0000259" key="1">
    <source>
        <dbReference type="Pfam" id="PF05430"/>
    </source>
</evidence>
<evidence type="ECO:0000313" key="3">
    <source>
        <dbReference type="Proteomes" id="UP000627521"/>
    </source>
</evidence>
<gene>
    <name evidence="2" type="primary">mnmD</name>
    <name evidence="2" type="ORF">IEG06_08300</name>
</gene>
<dbReference type="Pfam" id="PF05430">
    <property type="entry name" value="Methyltransf_30"/>
    <property type="match status" value="1"/>
</dbReference>
<dbReference type="PANTHER" id="PTHR39963">
    <property type="entry name" value="SLL0983 PROTEIN"/>
    <property type="match status" value="1"/>
</dbReference>
<dbReference type="NCBIfam" id="NF033855">
    <property type="entry name" value="tRNA_MNMC2"/>
    <property type="match status" value="1"/>
</dbReference>